<dbReference type="Gene3D" id="3.40.50.300">
    <property type="entry name" value="P-loop containing nucleotide triphosphate hydrolases"/>
    <property type="match status" value="2"/>
</dbReference>
<evidence type="ECO:0000313" key="16">
    <source>
        <dbReference type="Proteomes" id="UP001165368"/>
    </source>
</evidence>
<reference evidence="15" key="1">
    <citation type="submission" date="2022-01" db="EMBL/GenBank/DDBJ databases">
        <authorList>
            <person name="Jo J.-H."/>
            <person name="Im W.-T."/>
        </authorList>
    </citation>
    <scope>NUCLEOTIDE SEQUENCE</scope>
    <source>
        <strain evidence="15">I2-34</strain>
    </source>
</reference>
<keyword evidence="2" id="KW-0479">Metal-binding</keyword>
<dbReference type="Pfam" id="PF00270">
    <property type="entry name" value="DEAD"/>
    <property type="match status" value="1"/>
</dbReference>
<evidence type="ECO:0000256" key="6">
    <source>
        <dbReference type="ARBA" id="ARBA00022840"/>
    </source>
</evidence>
<dbReference type="InterPro" id="IPR004589">
    <property type="entry name" value="DNA_helicase_ATP-dep_RecQ"/>
</dbReference>
<dbReference type="PANTHER" id="PTHR13710">
    <property type="entry name" value="DNA HELICASE RECQ FAMILY MEMBER"/>
    <property type="match status" value="1"/>
</dbReference>
<dbReference type="RefSeq" id="WP_237817508.1">
    <property type="nucleotide sequence ID" value="NZ_JAKLTQ010000001.1"/>
</dbReference>
<dbReference type="PROSITE" id="PS51194">
    <property type="entry name" value="HELICASE_CTER"/>
    <property type="match status" value="1"/>
</dbReference>
<dbReference type="InterPro" id="IPR032284">
    <property type="entry name" value="RecQ_Zn-bd"/>
</dbReference>
<sequence length="564" mass="60991">MPADQDAPGGQGPGADELRRAAAELFGLQALRPGQLEGMVAAARGQDVLAVMPTGFGKSAIYQVPSALLPGTAVVVSPLIALQRDQVEAINEDLGARRAFAINSQLGARAERESWAAVEGGHAKYVFLAPEQLAREETLERLGRCRIPLFVVDEAHCISAWGHDFRPDYLTLTAAVARLGRPPVVALTATASPHVRAEIIERLGLREPATLIHSFDRPNLYLQVRRHHEDRGKRQAVLDEVEDLHGPGLLYASTRKDTEWYAAELAGRGLRADAYHAGRRTADRTAIHERFQANELDVVVATTAFGMGIDKPDIRFVVHADIPDSLDSYYQEIGRAGRDGAPARAVLHYRSEDLGLQHFFVGHAPDPEDLAQVFTAVQEAGPLPAAALSRITGLSRHRQARALNLLEHSGGILAGPGGYRTLGTAGSAPRLDDAVERALAEAESRHRIDQSRVEMARAYAETDHCRRDFLLNYFGEETSGYCGNCDNCAGSSAAEALELEAAMPAGYAMQTPVRHREWGAGTVMGVLPDRITVLFDSVGYKDLSLKLIGEDRGLLEVGDAPAGP</sequence>
<dbReference type="CDD" id="cd17920">
    <property type="entry name" value="DEXHc_RecQ"/>
    <property type="match status" value="1"/>
</dbReference>
<name>A0ABS9L1C6_9MICC</name>
<evidence type="ECO:0000259" key="13">
    <source>
        <dbReference type="PROSITE" id="PS51192"/>
    </source>
</evidence>
<comment type="caution">
    <text evidence="15">The sequence shown here is derived from an EMBL/GenBank/DDBJ whole genome shotgun (WGS) entry which is preliminary data.</text>
</comment>
<keyword evidence="16" id="KW-1185">Reference proteome</keyword>
<keyword evidence="4" id="KW-0378">Hydrolase</keyword>
<evidence type="ECO:0000256" key="7">
    <source>
        <dbReference type="ARBA" id="ARBA00023125"/>
    </source>
</evidence>
<dbReference type="GO" id="GO:0004386">
    <property type="term" value="F:helicase activity"/>
    <property type="evidence" value="ECO:0007669"/>
    <property type="project" value="UniProtKB-KW"/>
</dbReference>
<evidence type="ECO:0000256" key="12">
    <source>
        <dbReference type="ARBA" id="ARBA00044550"/>
    </source>
</evidence>
<dbReference type="Gene3D" id="1.10.10.10">
    <property type="entry name" value="Winged helix-like DNA-binding domain superfamily/Winged helix DNA-binding domain"/>
    <property type="match status" value="1"/>
</dbReference>
<evidence type="ECO:0000256" key="3">
    <source>
        <dbReference type="ARBA" id="ARBA00022741"/>
    </source>
</evidence>
<dbReference type="InterPro" id="IPR036388">
    <property type="entry name" value="WH-like_DNA-bd_sf"/>
</dbReference>
<dbReference type="SMART" id="SM00490">
    <property type="entry name" value="HELICc"/>
    <property type="match status" value="1"/>
</dbReference>
<feature type="domain" description="Helicase C-terminal" evidence="14">
    <location>
        <begin position="233"/>
        <end position="381"/>
    </location>
</feature>
<evidence type="ECO:0000256" key="2">
    <source>
        <dbReference type="ARBA" id="ARBA00022723"/>
    </source>
</evidence>
<accession>A0ABS9L1C6</accession>
<gene>
    <name evidence="15" type="ORF">LVY72_00580</name>
</gene>
<evidence type="ECO:0000256" key="10">
    <source>
        <dbReference type="ARBA" id="ARBA00034808"/>
    </source>
</evidence>
<protein>
    <recommendedName>
        <fullName evidence="11">ATP-dependent DNA helicase RecQ</fullName>
        <ecNumber evidence="10">5.6.2.4</ecNumber>
    </recommendedName>
    <alternativeName>
        <fullName evidence="12">DNA 3'-5' helicase RecQ</fullName>
    </alternativeName>
</protein>
<evidence type="ECO:0000256" key="4">
    <source>
        <dbReference type="ARBA" id="ARBA00022801"/>
    </source>
</evidence>
<evidence type="ECO:0000256" key="5">
    <source>
        <dbReference type="ARBA" id="ARBA00022806"/>
    </source>
</evidence>
<comment type="similarity">
    <text evidence="1">Belongs to the helicase family. RecQ subfamily.</text>
</comment>
<evidence type="ECO:0000256" key="9">
    <source>
        <dbReference type="ARBA" id="ARBA00034617"/>
    </source>
</evidence>
<dbReference type="PANTHER" id="PTHR13710:SF105">
    <property type="entry name" value="ATP-DEPENDENT DNA HELICASE Q1"/>
    <property type="match status" value="1"/>
</dbReference>
<evidence type="ECO:0000313" key="15">
    <source>
        <dbReference type="EMBL" id="MCG2620405.1"/>
    </source>
</evidence>
<feature type="domain" description="Helicase ATP-binding" evidence="13">
    <location>
        <begin position="39"/>
        <end position="209"/>
    </location>
</feature>
<keyword evidence="3" id="KW-0547">Nucleotide-binding</keyword>
<dbReference type="PROSITE" id="PS51192">
    <property type="entry name" value="HELICASE_ATP_BIND_1"/>
    <property type="match status" value="1"/>
</dbReference>
<evidence type="ECO:0000256" key="1">
    <source>
        <dbReference type="ARBA" id="ARBA00005446"/>
    </source>
</evidence>
<comment type="catalytic activity">
    <reaction evidence="9">
        <text>Couples ATP hydrolysis with the unwinding of duplex DNA by translocating in the 3'-5' direction.</text>
        <dbReference type="EC" id="5.6.2.4"/>
    </reaction>
</comment>
<keyword evidence="5 15" id="KW-0347">Helicase</keyword>
<dbReference type="InterPro" id="IPR014001">
    <property type="entry name" value="Helicase_ATP-bd"/>
</dbReference>
<evidence type="ECO:0000259" key="14">
    <source>
        <dbReference type="PROSITE" id="PS51194"/>
    </source>
</evidence>
<dbReference type="EMBL" id="JAKLTQ010000001">
    <property type="protein sequence ID" value="MCG2620405.1"/>
    <property type="molecule type" value="Genomic_DNA"/>
</dbReference>
<dbReference type="InterPro" id="IPR027417">
    <property type="entry name" value="P-loop_NTPase"/>
</dbReference>
<dbReference type="SUPFAM" id="SSF52540">
    <property type="entry name" value="P-loop containing nucleoside triphosphate hydrolases"/>
    <property type="match status" value="1"/>
</dbReference>
<dbReference type="EC" id="5.6.2.4" evidence="10"/>
<dbReference type="SMART" id="SM00487">
    <property type="entry name" value="DEXDc"/>
    <property type="match status" value="1"/>
</dbReference>
<keyword evidence="6" id="KW-0067">ATP-binding</keyword>
<proteinExistence type="inferred from homology"/>
<organism evidence="15 16">
    <name type="scientific">Arthrobacter hankyongi</name>
    <dbReference type="NCBI Taxonomy" id="2904801"/>
    <lineage>
        <taxon>Bacteria</taxon>
        <taxon>Bacillati</taxon>
        <taxon>Actinomycetota</taxon>
        <taxon>Actinomycetes</taxon>
        <taxon>Micrococcales</taxon>
        <taxon>Micrococcaceae</taxon>
        <taxon>Arthrobacter</taxon>
    </lineage>
</organism>
<dbReference type="NCBIfam" id="TIGR00614">
    <property type="entry name" value="recQ_fam"/>
    <property type="match status" value="1"/>
</dbReference>
<dbReference type="Pfam" id="PF00271">
    <property type="entry name" value="Helicase_C"/>
    <property type="match status" value="1"/>
</dbReference>
<keyword evidence="7" id="KW-0238">DNA-binding</keyword>
<keyword evidence="8" id="KW-0413">Isomerase</keyword>
<dbReference type="Pfam" id="PF16124">
    <property type="entry name" value="RecQ_Zn_bind"/>
    <property type="match status" value="1"/>
</dbReference>
<dbReference type="InterPro" id="IPR011545">
    <property type="entry name" value="DEAD/DEAH_box_helicase_dom"/>
</dbReference>
<dbReference type="Proteomes" id="UP001165368">
    <property type="component" value="Unassembled WGS sequence"/>
</dbReference>
<evidence type="ECO:0000256" key="11">
    <source>
        <dbReference type="ARBA" id="ARBA00044535"/>
    </source>
</evidence>
<evidence type="ECO:0000256" key="8">
    <source>
        <dbReference type="ARBA" id="ARBA00023235"/>
    </source>
</evidence>
<dbReference type="InterPro" id="IPR001650">
    <property type="entry name" value="Helicase_C-like"/>
</dbReference>